<dbReference type="PANTHER" id="PTHR43214">
    <property type="entry name" value="TWO-COMPONENT RESPONSE REGULATOR"/>
    <property type="match status" value="1"/>
</dbReference>
<dbReference type="RefSeq" id="WP_123824754.1">
    <property type="nucleotide sequence ID" value="NZ_RKMF01000005.1"/>
</dbReference>
<accession>A0A3N3ZYB3</accession>
<dbReference type="Pfam" id="PF00072">
    <property type="entry name" value="Response_reg"/>
    <property type="match status" value="1"/>
</dbReference>
<evidence type="ECO:0000256" key="1">
    <source>
        <dbReference type="ARBA" id="ARBA00022553"/>
    </source>
</evidence>
<name>A0A3N3ZYB3_9MICC</name>
<dbReference type="GO" id="GO:0003677">
    <property type="term" value="F:DNA binding"/>
    <property type="evidence" value="ECO:0007669"/>
    <property type="project" value="UniProtKB-KW"/>
</dbReference>
<dbReference type="PROSITE" id="PS50110">
    <property type="entry name" value="RESPONSE_REGULATORY"/>
    <property type="match status" value="1"/>
</dbReference>
<dbReference type="EMBL" id="RKMF01000005">
    <property type="protein sequence ID" value="ROZ63759.1"/>
    <property type="molecule type" value="Genomic_DNA"/>
</dbReference>
<feature type="modified residue" description="4-aspartylphosphate" evidence="3">
    <location>
        <position position="68"/>
    </location>
</feature>
<evidence type="ECO:0000313" key="6">
    <source>
        <dbReference type="EMBL" id="ROZ63759.1"/>
    </source>
</evidence>
<proteinExistence type="predicted"/>
<dbReference type="Gene3D" id="3.40.50.2300">
    <property type="match status" value="1"/>
</dbReference>
<dbReference type="CDD" id="cd06170">
    <property type="entry name" value="LuxR_C_like"/>
    <property type="match status" value="1"/>
</dbReference>
<comment type="caution">
    <text evidence="6">The sequence shown here is derived from an EMBL/GenBank/DDBJ whole genome shotgun (WGS) entry which is preliminary data.</text>
</comment>
<dbReference type="InterPro" id="IPR039420">
    <property type="entry name" value="WalR-like"/>
</dbReference>
<dbReference type="SMART" id="SM00448">
    <property type="entry name" value="REC"/>
    <property type="match status" value="1"/>
</dbReference>
<keyword evidence="2 6" id="KW-0238">DNA-binding</keyword>
<evidence type="ECO:0000256" key="3">
    <source>
        <dbReference type="PROSITE-ProRule" id="PRU00169"/>
    </source>
</evidence>
<evidence type="ECO:0000259" key="5">
    <source>
        <dbReference type="PROSITE" id="PS50110"/>
    </source>
</evidence>
<feature type="domain" description="Response regulatory" evidence="5">
    <location>
        <begin position="17"/>
        <end position="133"/>
    </location>
</feature>
<dbReference type="SMART" id="SM00421">
    <property type="entry name" value="HTH_LUXR"/>
    <property type="match status" value="1"/>
</dbReference>
<evidence type="ECO:0000313" key="7">
    <source>
        <dbReference type="Proteomes" id="UP000270616"/>
    </source>
</evidence>
<reference evidence="6 7" key="1">
    <citation type="submission" date="2018-10" db="EMBL/GenBank/DDBJ databases">
        <title>Kocuria sp. M5W7-7, whole genome shotgun sequence.</title>
        <authorList>
            <person name="Tuo L."/>
        </authorList>
    </citation>
    <scope>NUCLEOTIDE SEQUENCE [LARGE SCALE GENOMIC DNA]</scope>
    <source>
        <strain evidence="6 7">M5W7-7</strain>
    </source>
</reference>
<keyword evidence="1 3" id="KW-0597">Phosphoprotein</keyword>
<dbReference type="CDD" id="cd17535">
    <property type="entry name" value="REC_NarL-like"/>
    <property type="match status" value="1"/>
</dbReference>
<dbReference type="GO" id="GO:0000160">
    <property type="term" value="P:phosphorelay signal transduction system"/>
    <property type="evidence" value="ECO:0007669"/>
    <property type="project" value="InterPro"/>
</dbReference>
<dbReference type="SUPFAM" id="SSF46894">
    <property type="entry name" value="C-terminal effector domain of the bipartite response regulators"/>
    <property type="match status" value="1"/>
</dbReference>
<dbReference type="InterPro" id="IPR011006">
    <property type="entry name" value="CheY-like_superfamily"/>
</dbReference>
<dbReference type="PROSITE" id="PS00622">
    <property type="entry name" value="HTH_LUXR_1"/>
    <property type="match status" value="1"/>
</dbReference>
<protein>
    <submittedName>
        <fullName evidence="6">DNA-binding response regulator</fullName>
    </submittedName>
</protein>
<dbReference type="GO" id="GO:0006355">
    <property type="term" value="P:regulation of DNA-templated transcription"/>
    <property type="evidence" value="ECO:0007669"/>
    <property type="project" value="InterPro"/>
</dbReference>
<dbReference type="Proteomes" id="UP000270616">
    <property type="component" value="Unassembled WGS sequence"/>
</dbReference>
<dbReference type="PRINTS" id="PR00038">
    <property type="entry name" value="HTHLUXR"/>
</dbReference>
<dbReference type="InterPro" id="IPR016032">
    <property type="entry name" value="Sig_transdc_resp-reg_C-effctor"/>
</dbReference>
<dbReference type="PROSITE" id="PS50043">
    <property type="entry name" value="HTH_LUXR_2"/>
    <property type="match status" value="1"/>
</dbReference>
<keyword evidence="7" id="KW-1185">Reference proteome</keyword>
<evidence type="ECO:0000256" key="2">
    <source>
        <dbReference type="ARBA" id="ARBA00023125"/>
    </source>
</evidence>
<dbReference type="OrthoDB" id="9808843at2"/>
<dbReference type="InterPro" id="IPR001789">
    <property type="entry name" value="Sig_transdc_resp-reg_receiver"/>
</dbReference>
<dbReference type="InterPro" id="IPR058245">
    <property type="entry name" value="NreC/VraR/RcsB-like_REC"/>
</dbReference>
<dbReference type="InterPro" id="IPR000792">
    <property type="entry name" value="Tscrpt_reg_LuxR_C"/>
</dbReference>
<dbReference type="AlphaFoldDB" id="A0A3N3ZYB3"/>
<dbReference type="Pfam" id="PF00196">
    <property type="entry name" value="GerE"/>
    <property type="match status" value="1"/>
</dbReference>
<organism evidence="6 7">
    <name type="scientific">Kocuria soli</name>
    <dbReference type="NCBI Taxonomy" id="2485125"/>
    <lineage>
        <taxon>Bacteria</taxon>
        <taxon>Bacillati</taxon>
        <taxon>Actinomycetota</taxon>
        <taxon>Actinomycetes</taxon>
        <taxon>Micrococcales</taxon>
        <taxon>Micrococcaceae</taxon>
        <taxon>Kocuria</taxon>
    </lineage>
</organism>
<gene>
    <name evidence="6" type="ORF">EDL96_05240</name>
</gene>
<evidence type="ECO:0000259" key="4">
    <source>
        <dbReference type="PROSITE" id="PS50043"/>
    </source>
</evidence>
<dbReference type="SUPFAM" id="SSF52172">
    <property type="entry name" value="CheY-like"/>
    <property type="match status" value="1"/>
</dbReference>
<feature type="domain" description="HTH luxR-type" evidence="4">
    <location>
        <begin position="159"/>
        <end position="224"/>
    </location>
</feature>
<sequence length="228" mass="24897">MEAHLERQTRASRTQYRVLIADDEAVVRETLSVYVGSADDMEVVGTASDGRGAVQMAESLRPDIVLMDIQMPRVDGVEATAELLRVLPRTRVVMITTFTTADAVVPALRAGALGYVLKSDPPERILTTVRRAVSGRAELSPTALDAVVGHLRDSDKRDELPPAVTLTAREAEVLRQLATGCRNKEIAETLGITEKSVKLHVTHLVNKFGVRDRLQLVISAHRAGMVEL</sequence>